<reference evidence="1" key="1">
    <citation type="submission" date="2015-01" db="EMBL/GenBank/DDBJ databases">
        <authorList>
            <consortium name="The Broad Institute Genomics Platform"/>
            <person name="Cuomo C."/>
            <person name="Litvintseva A."/>
            <person name="Chen Y."/>
            <person name="Heitman J."/>
            <person name="Sun S."/>
            <person name="Springer D."/>
            <person name="Dromer F."/>
            <person name="Young S."/>
            <person name="Zeng Q."/>
            <person name="Gargeya S."/>
            <person name="Abouelleil A."/>
            <person name="Alvarado L."/>
            <person name="Chapman S.B."/>
            <person name="Gainer-Dewar J."/>
            <person name="Goldberg J."/>
            <person name="Griggs A."/>
            <person name="Gujja S."/>
            <person name="Hansen M."/>
            <person name="Howarth C."/>
            <person name="Imamovic A."/>
            <person name="Larimer J."/>
            <person name="Murphy C."/>
            <person name="Naylor J."/>
            <person name="Pearson M."/>
            <person name="Priest M."/>
            <person name="Roberts A."/>
            <person name="Saif S."/>
            <person name="Shea T."/>
            <person name="Sykes S."/>
            <person name="Wortman J."/>
            <person name="Nusbaum C."/>
            <person name="Birren B."/>
        </authorList>
    </citation>
    <scope>NUCLEOTIDE SEQUENCE</scope>
    <source>
        <strain evidence="1">IND107</strain>
    </source>
</reference>
<keyword evidence="2" id="KW-1185">Reference proteome</keyword>
<dbReference type="Proteomes" id="UP000054399">
    <property type="component" value="Unassembled WGS sequence"/>
</dbReference>
<dbReference type="RefSeq" id="XP_066611530.1">
    <property type="nucleotide sequence ID" value="XM_066760226.1"/>
</dbReference>
<proteinExistence type="predicted"/>
<evidence type="ECO:0000313" key="1">
    <source>
        <dbReference type="EMBL" id="KAL0242148.1"/>
    </source>
</evidence>
<protein>
    <submittedName>
        <fullName evidence="1">Uncharacterized protein</fullName>
    </submittedName>
</protein>
<dbReference type="GeneID" id="91992632"/>
<comment type="caution">
    <text evidence="1">The sequence shown here is derived from an EMBL/GenBank/DDBJ whole genome shotgun (WGS) entry which is preliminary data.</text>
</comment>
<reference evidence="1" key="2">
    <citation type="submission" date="2024-01" db="EMBL/GenBank/DDBJ databases">
        <title>Comparative genomics of Cryptococcus and Kwoniella reveals pathogenesis evolution and contrasting modes of karyotype evolution via chromosome fusion or intercentromeric recombination.</title>
        <authorList>
            <person name="Coelho M.A."/>
            <person name="David-Palma M."/>
            <person name="Shea T."/>
            <person name="Bowers K."/>
            <person name="Mcginley-Smith S."/>
            <person name="Mohammad A.W."/>
            <person name="Gnirke A."/>
            <person name="Yurkov A.M."/>
            <person name="Nowrousian M."/>
            <person name="Sun S."/>
            <person name="Cuomo C.A."/>
            <person name="Heitman J."/>
        </authorList>
    </citation>
    <scope>NUCLEOTIDE SEQUENCE</scope>
    <source>
        <strain evidence="1">IND107</strain>
    </source>
</reference>
<sequence length="112" mass="12980">MWRRFREVGKGVGMVPEKGYTAYPDANILGVFKGVVYLLKKRLEKHRQLEQRWVADGLSVLWDAHMVPENFRQDQGVQRQYQDLHHRALAVGNRTTKLPCPLAGHVERDDIS</sequence>
<accession>A0ABR3BL33</accession>
<gene>
    <name evidence="1" type="ORF">I308_105777</name>
</gene>
<organism evidence="1 2">
    <name type="scientific">Cryptococcus tetragattii IND107</name>
    <dbReference type="NCBI Taxonomy" id="1296105"/>
    <lineage>
        <taxon>Eukaryota</taxon>
        <taxon>Fungi</taxon>
        <taxon>Dikarya</taxon>
        <taxon>Basidiomycota</taxon>
        <taxon>Agaricomycotina</taxon>
        <taxon>Tremellomycetes</taxon>
        <taxon>Tremellales</taxon>
        <taxon>Cryptococcaceae</taxon>
        <taxon>Cryptococcus</taxon>
        <taxon>Cryptococcus gattii species complex</taxon>
    </lineage>
</organism>
<dbReference type="EMBL" id="ATAM02000011">
    <property type="protein sequence ID" value="KAL0242148.1"/>
    <property type="molecule type" value="Genomic_DNA"/>
</dbReference>
<evidence type="ECO:0000313" key="2">
    <source>
        <dbReference type="Proteomes" id="UP000054399"/>
    </source>
</evidence>
<name>A0ABR3BL33_9TREE</name>